<feature type="non-terminal residue" evidence="1">
    <location>
        <position position="163"/>
    </location>
</feature>
<organism evidence="1 2">
    <name type="scientific">Golovinomyces cichoracearum</name>
    <dbReference type="NCBI Taxonomy" id="62708"/>
    <lineage>
        <taxon>Eukaryota</taxon>
        <taxon>Fungi</taxon>
        <taxon>Dikarya</taxon>
        <taxon>Ascomycota</taxon>
        <taxon>Pezizomycotina</taxon>
        <taxon>Leotiomycetes</taxon>
        <taxon>Erysiphales</taxon>
        <taxon>Erysiphaceae</taxon>
        <taxon>Golovinomyces</taxon>
    </lineage>
</organism>
<proteinExistence type="predicted"/>
<accession>A0A420INU0</accession>
<evidence type="ECO:0000313" key="1">
    <source>
        <dbReference type="EMBL" id="RKF76230.1"/>
    </source>
</evidence>
<comment type="caution">
    <text evidence="1">The sequence shown here is derived from an EMBL/GenBank/DDBJ whole genome shotgun (WGS) entry which is preliminary data.</text>
</comment>
<sequence>MHRFCFILLVARSSYNHNPPYPTRLPKDIKGQVQEMLRSEDILETSSRRLLVSPVYIEMFSAFGVSRLSRLHPSLEAQDRLTALIREERLYQYPAGTDYAGVSREFQLDRLKGSEDQWIRYMQYMDEKHYLIICCTHAQAMAFQKVNHIEMDLSFELVKGKTN</sequence>
<name>A0A420INU0_9PEZI</name>
<reference evidence="1 2" key="1">
    <citation type="journal article" date="2018" name="BMC Genomics">
        <title>Comparative genome analyses reveal sequence features reflecting distinct modes of host-adaptation between dicot and monocot powdery mildew.</title>
        <authorList>
            <person name="Wu Y."/>
            <person name="Ma X."/>
            <person name="Pan Z."/>
            <person name="Kale S.D."/>
            <person name="Song Y."/>
            <person name="King H."/>
            <person name="Zhang Q."/>
            <person name="Presley C."/>
            <person name="Deng X."/>
            <person name="Wei C.I."/>
            <person name="Xiao S."/>
        </authorList>
    </citation>
    <scope>NUCLEOTIDE SEQUENCE [LARGE SCALE GENOMIC DNA]</scope>
    <source>
        <strain evidence="1">UMSG3</strain>
    </source>
</reference>
<keyword evidence="2" id="KW-1185">Reference proteome</keyword>
<evidence type="ECO:0000313" key="2">
    <source>
        <dbReference type="Proteomes" id="UP000283383"/>
    </source>
</evidence>
<dbReference type="Proteomes" id="UP000283383">
    <property type="component" value="Unassembled WGS sequence"/>
</dbReference>
<dbReference type="EMBL" id="MCBQ01008039">
    <property type="protein sequence ID" value="RKF76230.1"/>
    <property type="molecule type" value="Genomic_DNA"/>
</dbReference>
<protein>
    <submittedName>
        <fullName evidence="1">Uncharacterized protein</fullName>
    </submittedName>
</protein>
<gene>
    <name evidence="1" type="ORF">GcM3_080036</name>
</gene>
<dbReference type="AlphaFoldDB" id="A0A420INU0"/>